<dbReference type="VEuPathDB" id="ToxoDB:NCLIV_053430"/>
<feature type="region of interest" description="Disordered" evidence="1">
    <location>
        <begin position="394"/>
        <end position="418"/>
    </location>
</feature>
<organism evidence="2 4">
    <name type="scientific">Neospora caninum (strain Liverpool)</name>
    <dbReference type="NCBI Taxonomy" id="572307"/>
    <lineage>
        <taxon>Eukaryota</taxon>
        <taxon>Sar</taxon>
        <taxon>Alveolata</taxon>
        <taxon>Apicomplexa</taxon>
        <taxon>Conoidasida</taxon>
        <taxon>Coccidia</taxon>
        <taxon>Eucoccidiorida</taxon>
        <taxon>Eimeriorina</taxon>
        <taxon>Sarcocystidae</taxon>
        <taxon>Neospora</taxon>
    </lineage>
</organism>
<dbReference type="GeneID" id="13446623"/>
<dbReference type="AlphaFoldDB" id="F0VMH1"/>
<dbReference type="Proteomes" id="UP000007494">
    <property type="component" value="Chromosome XI"/>
</dbReference>
<evidence type="ECO:0000256" key="1">
    <source>
        <dbReference type="SAM" id="MobiDB-lite"/>
    </source>
</evidence>
<feature type="compositionally biased region" description="Basic and acidic residues" evidence="1">
    <location>
        <begin position="407"/>
        <end position="418"/>
    </location>
</feature>
<protein>
    <submittedName>
        <fullName evidence="2">Uncharacterized protein</fullName>
    </submittedName>
</protein>
<proteinExistence type="predicted"/>
<feature type="compositionally biased region" description="Basic and acidic residues" evidence="1">
    <location>
        <begin position="602"/>
        <end position="624"/>
    </location>
</feature>
<feature type="compositionally biased region" description="Basic and acidic residues" evidence="1">
    <location>
        <begin position="823"/>
        <end position="843"/>
    </location>
</feature>
<reference evidence="2" key="2">
    <citation type="submission" date="2011-03" db="EMBL/GenBank/DDBJ databases">
        <title>Comparative genomics and transcriptomics of Neospora caninum and Toxoplasma gondii.</title>
        <authorList>
            <person name="Reid A.J."/>
            <person name="Sohal A."/>
            <person name="Harris D."/>
            <person name="Quail M."/>
            <person name="Sanders M."/>
            <person name="Berriman M."/>
            <person name="Wastling J.M."/>
            <person name="Pain A."/>
        </authorList>
    </citation>
    <scope>NUCLEOTIDE SEQUENCE</scope>
    <source>
        <strain evidence="2">Liverpool</strain>
    </source>
</reference>
<feature type="compositionally biased region" description="Basic and acidic residues" evidence="1">
    <location>
        <begin position="1132"/>
        <end position="1143"/>
    </location>
</feature>
<feature type="region of interest" description="Disordered" evidence="1">
    <location>
        <begin position="877"/>
        <end position="896"/>
    </location>
</feature>
<dbReference type="OrthoDB" id="330766at2759"/>
<dbReference type="EMBL" id="FR823392">
    <property type="protein sequence ID" value="CBZ54917.1"/>
    <property type="molecule type" value="Genomic_DNA"/>
</dbReference>
<feature type="region of interest" description="Disordered" evidence="1">
    <location>
        <begin position="230"/>
        <end position="365"/>
    </location>
</feature>
<evidence type="ECO:0000313" key="3">
    <source>
        <dbReference type="EMBL" id="CEL69639.1"/>
    </source>
</evidence>
<dbReference type="EMBL" id="LN714486">
    <property type="protein sequence ID" value="CEL69639.1"/>
    <property type="molecule type" value="Genomic_DNA"/>
</dbReference>
<dbReference type="RefSeq" id="XP_003884945.1">
    <property type="nucleotide sequence ID" value="XM_003884896.1"/>
</dbReference>
<dbReference type="eggNOG" id="ENOG502QY8A">
    <property type="taxonomic scope" value="Eukaryota"/>
</dbReference>
<feature type="compositionally biased region" description="Polar residues" evidence="1">
    <location>
        <begin position="335"/>
        <end position="345"/>
    </location>
</feature>
<accession>F0VMH1</accession>
<feature type="region of interest" description="Disordered" evidence="1">
    <location>
        <begin position="804"/>
        <end position="843"/>
    </location>
</feature>
<reference evidence="4" key="3">
    <citation type="journal article" date="2012" name="PLoS Pathog.">
        <title>Comparative genomics of the apicomplexan parasites Toxoplasma gondii and Neospora caninum: Coccidia differing in host range and transmission strategy.</title>
        <authorList>
            <person name="Reid A.J."/>
            <person name="Vermont S.J."/>
            <person name="Cotton J.A."/>
            <person name="Harris D."/>
            <person name="Hill-Cawthorne G.A."/>
            <person name="Konen-Waisman S."/>
            <person name="Latham S.M."/>
            <person name="Mourier T."/>
            <person name="Norton R."/>
            <person name="Quail M.A."/>
            <person name="Sanders M."/>
            <person name="Shanmugam D."/>
            <person name="Sohal A."/>
            <person name="Wasmuth J.D."/>
            <person name="Brunk B."/>
            <person name="Grigg M.E."/>
            <person name="Howard J.C."/>
            <person name="Parkinson J."/>
            <person name="Roos D.S."/>
            <person name="Trees A.J."/>
            <person name="Berriman M."/>
            <person name="Pain A."/>
            <person name="Wastling J.M."/>
        </authorList>
    </citation>
    <scope>NUCLEOTIDE SEQUENCE [LARGE SCALE GENOMIC DNA]</scope>
    <source>
        <strain evidence="4">Liverpool</strain>
    </source>
</reference>
<gene>
    <name evidence="3" type="ORF">BN1204_053430</name>
    <name evidence="2" type="ORF">NCLIV_053430</name>
</gene>
<feature type="compositionally biased region" description="Basic and acidic residues" evidence="1">
    <location>
        <begin position="290"/>
        <end position="300"/>
    </location>
</feature>
<feature type="region of interest" description="Disordered" evidence="1">
    <location>
        <begin position="556"/>
        <end position="627"/>
    </location>
</feature>
<evidence type="ECO:0000313" key="4">
    <source>
        <dbReference type="Proteomes" id="UP000007494"/>
    </source>
</evidence>
<dbReference type="InParanoid" id="F0VMH1"/>
<reference evidence="2" key="1">
    <citation type="submission" date="2011-02" db="EMBL/GenBank/DDBJ databases">
        <authorList>
            <person name="Aslett M."/>
        </authorList>
    </citation>
    <scope>NUCLEOTIDE SEQUENCE</scope>
    <source>
        <strain evidence="2">Liverpool</strain>
    </source>
</reference>
<reference evidence="3" key="4">
    <citation type="journal article" date="2015" name="PLoS ONE">
        <title>Comprehensive Evaluation of Toxoplasma gondii VEG and Neospora caninum LIV Genomes with Tachyzoite Stage Transcriptome and Proteome Defines Novel Transcript Features.</title>
        <authorList>
            <person name="Ramaprasad A."/>
            <person name="Mourier T."/>
            <person name="Naeem R."/>
            <person name="Malas T.B."/>
            <person name="Moussa E."/>
            <person name="Panigrahi A."/>
            <person name="Vermont S.J."/>
            <person name="Otto T.D."/>
            <person name="Wastling J."/>
            <person name="Pain A."/>
        </authorList>
    </citation>
    <scope>NUCLEOTIDE SEQUENCE</scope>
    <source>
        <strain evidence="3">Liverpool</strain>
    </source>
</reference>
<feature type="compositionally biased region" description="Low complexity" evidence="1">
    <location>
        <begin position="251"/>
        <end position="262"/>
    </location>
</feature>
<keyword evidence="4" id="KW-1185">Reference proteome</keyword>
<dbReference type="OMA" id="CTYLWAC"/>
<sequence>MPFKKSTVSSVAAAKKPCCLFRNVSRGLSSPAFRRIPRKDEKDAGSQQPRVLFPLCESEGSSDAACQQAVTAEASCASTRSGERMRDEDLNHWARPEPNASFVSLREPPCFFRRAARRQDRRPAAVPREAVERLRFPVNQIISPADRGRIEEKQQQANEAFVGFCENRQTTQKRLEAAAAAAFLVRRLLLRSSVNSTVLSSSASSPRLSSSLHPFPAPLAAVSSLPSCGAASCPSETESRRHHRQQRDSVSAASSSTGSTGSDLKTKNAPCSNRLSSFAPRDALRSLPACHERGEQRPDDGSSPLTRPQDVPIFPPTLEETEGADSSERFGDSPPSGTLTATSVSGRAECRGGTYKLPRLPHRRANPNGFVNRAGDAVQRPFHDSAISCVARQHPASAQNTVSRPPEQQREDAVGDDHVAERHERTTCRSYPGNWFSTRSNRDVSLGFAPLDKMVERAVVQGHFRLLNVALTEALARASSPQELFRLAIRFRDFLIPANVVTALHALARMNEGRGNGWVDFNRDKKEATANRQTRILHPCVMMLLGHLVGSRKARMAQVSSETAAERAHGQENDETTPRQNGEHSGTRVAGLLPLNRTCGKVAREEDTERTDDTRTKDEADPSRLSKLSPRHLPVALWSVAKLLRQPNGRPKRAILRGEGSDILSRQVNAETSDASEQKTEPLVVPSALHVSPQVDGFSMRNADNRGDGGRDRTNFCGRDLKEQQDLLCTLLCGSLGAVEIRAAELAPQGITMVAWALAVFCEDKFLRQLSRNRDFQTNFRFQSAFSALGRRISVLLEKQARTRCERTPDSEALGRPSAGEPVQERPEKMAEHHSCKTRRSEERQSLSVSSQCSFDTSEGQENFQWLLAKEKGSCELATDETSEPRSSKNQPHTPVSLKIQGHKTAEKLKIRGEQLVGPREVCTYLWACSKARTNDWRIVLTIISMAFQPSDAMHLANVPANFSPQAGHTTRCAPQHSVLPSYPPYKAGWSSSKPDLPCRMPPSSSSSAFSMNFLPQCTPQDILSLIQALQAFFPHFQALLAQRLSPGQGIHSSSLLSPLARPETRSVIFATYGLPLEIVCHVEHIFPHLSPVDRTRLSVSLLRLANSRRAWEARAQSITSPCDPAGPTENLGKKHEKIDTQRRWPGGTSEGEWESTTNHTTPHVSSFPCTWDTADVVVVAIRKLLCEVQPTGETPLIQSSTVS</sequence>
<evidence type="ECO:0000313" key="2">
    <source>
        <dbReference type="EMBL" id="CBZ54917.1"/>
    </source>
</evidence>
<name>F0VMH1_NEOCL</name>
<feature type="region of interest" description="Disordered" evidence="1">
    <location>
        <begin position="1117"/>
        <end position="1161"/>
    </location>
</feature>